<evidence type="ECO:0000313" key="1">
    <source>
        <dbReference type="EMBL" id="CAB4040436.1"/>
    </source>
</evidence>
<dbReference type="Proteomes" id="UP001152795">
    <property type="component" value="Unassembled WGS sequence"/>
</dbReference>
<dbReference type="OrthoDB" id="5950581at2759"/>
<organism evidence="1 2">
    <name type="scientific">Paramuricea clavata</name>
    <name type="common">Red gorgonian</name>
    <name type="synonym">Violescent sea-whip</name>
    <dbReference type="NCBI Taxonomy" id="317549"/>
    <lineage>
        <taxon>Eukaryota</taxon>
        <taxon>Metazoa</taxon>
        <taxon>Cnidaria</taxon>
        <taxon>Anthozoa</taxon>
        <taxon>Octocorallia</taxon>
        <taxon>Malacalcyonacea</taxon>
        <taxon>Plexauridae</taxon>
        <taxon>Paramuricea</taxon>
    </lineage>
</organism>
<feature type="non-terminal residue" evidence="1">
    <location>
        <position position="1"/>
    </location>
</feature>
<dbReference type="Gene3D" id="2.60.40.10">
    <property type="entry name" value="Immunoglobulins"/>
    <property type="match status" value="1"/>
</dbReference>
<dbReference type="InterPro" id="IPR013783">
    <property type="entry name" value="Ig-like_fold"/>
</dbReference>
<keyword evidence="2" id="KW-1185">Reference proteome</keyword>
<dbReference type="SUPFAM" id="SSF81296">
    <property type="entry name" value="E set domains"/>
    <property type="match status" value="1"/>
</dbReference>
<dbReference type="Pfam" id="PF00630">
    <property type="entry name" value="Filamin"/>
    <property type="match status" value="1"/>
</dbReference>
<protein>
    <submittedName>
        <fullName evidence="1">Uncharacterized protein</fullName>
    </submittedName>
</protein>
<dbReference type="InterPro" id="IPR017868">
    <property type="entry name" value="Filamin/ABP280_repeat-like"/>
</dbReference>
<evidence type="ECO:0000313" key="2">
    <source>
        <dbReference type="Proteomes" id="UP001152795"/>
    </source>
</evidence>
<name>A0A6S7K4R5_PARCT</name>
<dbReference type="PROSITE" id="PS50194">
    <property type="entry name" value="FILAMIN_REPEAT"/>
    <property type="match status" value="1"/>
</dbReference>
<dbReference type="EMBL" id="CACRXK020026793">
    <property type="protein sequence ID" value="CAB4040436.1"/>
    <property type="molecule type" value="Genomic_DNA"/>
</dbReference>
<reference evidence="1" key="1">
    <citation type="submission" date="2020-04" db="EMBL/GenBank/DDBJ databases">
        <authorList>
            <person name="Alioto T."/>
            <person name="Alioto T."/>
            <person name="Gomez Garrido J."/>
        </authorList>
    </citation>
    <scope>NUCLEOTIDE SEQUENCE</scope>
    <source>
        <strain evidence="1">A484AB</strain>
    </source>
</reference>
<comment type="caution">
    <text evidence="1">The sequence shown here is derived from an EMBL/GenBank/DDBJ whole genome shotgun (WGS) entry which is preliminary data.</text>
</comment>
<dbReference type="PANTHER" id="PTHR16165">
    <property type="entry name" value="NXPE FAMILY MEMBER"/>
    <property type="match status" value="1"/>
</dbReference>
<dbReference type="AlphaFoldDB" id="A0A6S7K4R5"/>
<dbReference type="PANTHER" id="PTHR16165:SF5">
    <property type="entry name" value="NXPE FAMILY MEMBER 3"/>
    <property type="match status" value="1"/>
</dbReference>
<proteinExistence type="predicted"/>
<gene>
    <name evidence="1" type="ORF">PACLA_8A085793</name>
</gene>
<accession>A0A6S7K4R5</accession>
<dbReference type="InterPro" id="IPR014756">
    <property type="entry name" value="Ig_E-set"/>
</dbReference>
<sequence>MKNRKRIYVISMIAIIIFLLRSFPKMDISTWSLLLMNNDEANFLRTWARVQRAQLDVDELLGSCKKCSENKCKNQDPYQRTDVKASSISGQILQVSGDFSRVFIKTRNATGFYRTSGGDGWQVYLKGPSVLTASVFDLGNGTYEVVFLPVVPGEYKLYANLIYTACIGIKKPPETHKSLGKMKYSVEILKGKGDSLLHRLQYHMKFRDCYGTSALFQYHICYGCCRGCSFVWNGLGTWENVRGYLKWRPYIKID</sequence>